<dbReference type="EMBL" id="ML178852">
    <property type="protein sequence ID" value="TFK97000.1"/>
    <property type="molecule type" value="Genomic_DNA"/>
</dbReference>
<protein>
    <submittedName>
        <fullName evidence="1">Uncharacterized protein</fullName>
    </submittedName>
</protein>
<accession>A0A5C3Q9E0</accession>
<dbReference type="Proteomes" id="UP000305067">
    <property type="component" value="Unassembled WGS sequence"/>
</dbReference>
<name>A0A5C3Q9E0_9AGAR</name>
<proteinExistence type="predicted"/>
<dbReference type="AlphaFoldDB" id="A0A5C3Q9E0"/>
<organism evidence="1 2">
    <name type="scientific">Pterulicium gracile</name>
    <dbReference type="NCBI Taxonomy" id="1884261"/>
    <lineage>
        <taxon>Eukaryota</taxon>
        <taxon>Fungi</taxon>
        <taxon>Dikarya</taxon>
        <taxon>Basidiomycota</taxon>
        <taxon>Agaricomycotina</taxon>
        <taxon>Agaricomycetes</taxon>
        <taxon>Agaricomycetidae</taxon>
        <taxon>Agaricales</taxon>
        <taxon>Pleurotineae</taxon>
        <taxon>Pterulaceae</taxon>
        <taxon>Pterulicium</taxon>
    </lineage>
</organism>
<dbReference type="OrthoDB" id="2745518at2759"/>
<gene>
    <name evidence="1" type="ORF">BDV98DRAFT_277289</name>
</gene>
<evidence type="ECO:0000313" key="2">
    <source>
        <dbReference type="Proteomes" id="UP000305067"/>
    </source>
</evidence>
<reference evidence="1 2" key="1">
    <citation type="journal article" date="2019" name="Nat. Ecol. Evol.">
        <title>Megaphylogeny resolves global patterns of mushroom evolution.</title>
        <authorList>
            <person name="Varga T."/>
            <person name="Krizsan K."/>
            <person name="Foldi C."/>
            <person name="Dima B."/>
            <person name="Sanchez-Garcia M."/>
            <person name="Sanchez-Ramirez S."/>
            <person name="Szollosi G.J."/>
            <person name="Szarkandi J.G."/>
            <person name="Papp V."/>
            <person name="Albert L."/>
            <person name="Andreopoulos W."/>
            <person name="Angelini C."/>
            <person name="Antonin V."/>
            <person name="Barry K.W."/>
            <person name="Bougher N.L."/>
            <person name="Buchanan P."/>
            <person name="Buyck B."/>
            <person name="Bense V."/>
            <person name="Catcheside P."/>
            <person name="Chovatia M."/>
            <person name="Cooper J."/>
            <person name="Damon W."/>
            <person name="Desjardin D."/>
            <person name="Finy P."/>
            <person name="Geml J."/>
            <person name="Haridas S."/>
            <person name="Hughes K."/>
            <person name="Justo A."/>
            <person name="Karasinski D."/>
            <person name="Kautmanova I."/>
            <person name="Kiss B."/>
            <person name="Kocsube S."/>
            <person name="Kotiranta H."/>
            <person name="LaButti K.M."/>
            <person name="Lechner B.E."/>
            <person name="Liimatainen K."/>
            <person name="Lipzen A."/>
            <person name="Lukacs Z."/>
            <person name="Mihaltcheva S."/>
            <person name="Morgado L.N."/>
            <person name="Niskanen T."/>
            <person name="Noordeloos M.E."/>
            <person name="Ohm R.A."/>
            <person name="Ortiz-Santana B."/>
            <person name="Ovrebo C."/>
            <person name="Racz N."/>
            <person name="Riley R."/>
            <person name="Savchenko A."/>
            <person name="Shiryaev A."/>
            <person name="Soop K."/>
            <person name="Spirin V."/>
            <person name="Szebenyi C."/>
            <person name="Tomsovsky M."/>
            <person name="Tulloss R.E."/>
            <person name="Uehling J."/>
            <person name="Grigoriev I.V."/>
            <person name="Vagvolgyi C."/>
            <person name="Papp T."/>
            <person name="Martin F.M."/>
            <person name="Miettinen O."/>
            <person name="Hibbett D.S."/>
            <person name="Nagy L.G."/>
        </authorList>
    </citation>
    <scope>NUCLEOTIDE SEQUENCE [LARGE SCALE GENOMIC DNA]</scope>
    <source>
        <strain evidence="1 2">CBS 309.79</strain>
    </source>
</reference>
<sequence>MVFHVAFQRKRFRGLRPIGGPDSAEEVNAKRRQLEKDARVYLCRFSDIELLHVREFFEFQSSVWYWLIHMLASFHVSAVYHVGPRELIQLYIKAHESPDLLAMNVCVVPPTHWDFEGVPFGEAFYQATLLRSIKPVNSATGLIPSPSTILDDLVPMPFGCNFLLFNQSSQHLCSDSLNDTS</sequence>
<keyword evidence="2" id="KW-1185">Reference proteome</keyword>
<evidence type="ECO:0000313" key="1">
    <source>
        <dbReference type="EMBL" id="TFK97000.1"/>
    </source>
</evidence>